<dbReference type="Proteomes" id="UP000294404">
    <property type="component" value="Chromosome"/>
</dbReference>
<dbReference type="PANTHER" id="PTHR10072">
    <property type="entry name" value="IRON-SULFUR CLUSTER ASSEMBLY PROTEIN"/>
    <property type="match status" value="1"/>
</dbReference>
<evidence type="ECO:0000313" key="4">
    <source>
        <dbReference type="Proteomes" id="UP000294404"/>
    </source>
</evidence>
<dbReference type="OrthoDB" id="9801228at2"/>
<dbReference type="SUPFAM" id="SSF89360">
    <property type="entry name" value="HesB-like domain"/>
    <property type="match status" value="1"/>
</dbReference>
<dbReference type="InterPro" id="IPR000361">
    <property type="entry name" value="ATAP_core_dom"/>
</dbReference>
<evidence type="ECO:0000313" key="3">
    <source>
        <dbReference type="EMBL" id="VFP78062.1"/>
    </source>
</evidence>
<name>A0A451CXH4_9GAMM</name>
<dbReference type="GO" id="GO:0005737">
    <property type="term" value="C:cytoplasm"/>
    <property type="evidence" value="ECO:0007669"/>
    <property type="project" value="TreeGrafter"/>
</dbReference>
<dbReference type="GO" id="GO:0016226">
    <property type="term" value="P:iron-sulfur cluster assembly"/>
    <property type="evidence" value="ECO:0007669"/>
    <property type="project" value="InterPro"/>
</dbReference>
<dbReference type="InterPro" id="IPR050322">
    <property type="entry name" value="Fe-S_cluster_asmbl/transfer"/>
</dbReference>
<dbReference type="Gene3D" id="2.60.300.12">
    <property type="entry name" value="HesB-like domain"/>
    <property type="match status" value="1"/>
</dbReference>
<dbReference type="InterPro" id="IPR017870">
    <property type="entry name" value="FeS_cluster_insertion_CS"/>
</dbReference>
<dbReference type="AlphaFoldDB" id="A0A451CXH4"/>
<accession>A0A451CXH4</accession>
<dbReference type="PROSITE" id="PS01152">
    <property type="entry name" value="HESB"/>
    <property type="match status" value="1"/>
</dbReference>
<dbReference type="InterPro" id="IPR035903">
    <property type="entry name" value="HesB-like_dom_sf"/>
</dbReference>
<protein>
    <submittedName>
        <fullName evidence="3">Protein SufA</fullName>
    </submittedName>
</protein>
<dbReference type="PANTHER" id="PTHR10072:SF41">
    <property type="entry name" value="IRON-SULFUR CLUSTER ASSEMBLY 1 HOMOLOG, MITOCHONDRIAL"/>
    <property type="match status" value="1"/>
</dbReference>
<evidence type="ECO:0000259" key="2">
    <source>
        <dbReference type="Pfam" id="PF01521"/>
    </source>
</evidence>
<reference evidence="3 4" key="1">
    <citation type="submission" date="2019-02" db="EMBL/GenBank/DDBJ databases">
        <authorList>
            <person name="Manzano-Marin A."/>
            <person name="Manzano-Marin A."/>
        </authorList>
    </citation>
    <scope>NUCLEOTIDE SEQUENCE [LARGE SCALE GENOMIC DNA]</scope>
    <source>
        <strain evidence="3 4">BuCicuneomaculata</strain>
    </source>
</reference>
<dbReference type="Pfam" id="PF01521">
    <property type="entry name" value="Fe-S_biosyn"/>
    <property type="match status" value="1"/>
</dbReference>
<dbReference type="RefSeq" id="WP_154027151.1">
    <property type="nucleotide sequence ID" value="NZ_LR217695.1"/>
</dbReference>
<dbReference type="InterPro" id="IPR016092">
    <property type="entry name" value="ATAP"/>
</dbReference>
<gene>
    <name evidence="3" type="primary">sufA</name>
    <name evidence="3" type="ORF">BUCICUMA2628_083</name>
</gene>
<comment type="similarity">
    <text evidence="1">Belongs to the HesB/IscA family.</text>
</comment>
<proteinExistence type="inferred from homology"/>
<sequence>MNIILKNQINKSLPIQVTKKAAKQILFLLKKDKDSSGVTIQLKKSGCAGFKYVLKIKKKIKNSDYIFMTKSIKFIIPKKLIPQLYTTKIDFIQTGLNNSFIFTNTKHTSICGCGESFNIENIET</sequence>
<organism evidence="3 4">
    <name type="scientific">Buchnera aphidicola</name>
    <name type="common">Cinara cuneomaculata</name>
    <dbReference type="NCBI Taxonomy" id="1660040"/>
    <lineage>
        <taxon>Bacteria</taxon>
        <taxon>Pseudomonadati</taxon>
        <taxon>Pseudomonadota</taxon>
        <taxon>Gammaproteobacteria</taxon>
        <taxon>Enterobacterales</taxon>
        <taxon>Erwiniaceae</taxon>
        <taxon>Buchnera</taxon>
    </lineage>
</organism>
<evidence type="ECO:0000256" key="1">
    <source>
        <dbReference type="ARBA" id="ARBA00006718"/>
    </source>
</evidence>
<feature type="domain" description="Core" evidence="2">
    <location>
        <begin position="15"/>
        <end position="114"/>
    </location>
</feature>
<dbReference type="GO" id="GO:0051537">
    <property type="term" value="F:2 iron, 2 sulfur cluster binding"/>
    <property type="evidence" value="ECO:0007669"/>
    <property type="project" value="TreeGrafter"/>
</dbReference>
<dbReference type="EMBL" id="LR217695">
    <property type="protein sequence ID" value="VFP78062.1"/>
    <property type="molecule type" value="Genomic_DNA"/>
</dbReference>
<dbReference type="NCBIfam" id="TIGR00049">
    <property type="entry name" value="iron-sulfur cluster assembly accessory protein"/>
    <property type="match status" value="1"/>
</dbReference>